<accession>E7RTV6</accession>
<dbReference type="HOGENOM" id="CLU_034526_0_0_4"/>
<dbReference type="RefSeq" id="WP_005672295.1">
    <property type="nucleotide sequence ID" value="NZ_CP146288.1"/>
</dbReference>
<comment type="caution">
    <text evidence="2">The sequence shown here is derived from an EMBL/GenBank/DDBJ whole genome shotgun (WGS) entry which is preliminary data.</text>
</comment>
<reference evidence="2 3" key="1">
    <citation type="submission" date="2010-12" db="EMBL/GenBank/DDBJ databases">
        <authorList>
            <person name="Muzny D."/>
            <person name="Qin X."/>
            <person name="Deng J."/>
            <person name="Jiang H."/>
            <person name="Liu Y."/>
            <person name="Qu J."/>
            <person name="Song X.-Z."/>
            <person name="Zhang L."/>
            <person name="Thornton R."/>
            <person name="Coyle M."/>
            <person name="Francisco L."/>
            <person name="Jackson L."/>
            <person name="Javaid M."/>
            <person name="Korchina V."/>
            <person name="Kovar C."/>
            <person name="Mata R."/>
            <person name="Mathew T."/>
            <person name="Ngo R."/>
            <person name="Nguyen L."/>
            <person name="Nguyen N."/>
            <person name="Okwuonu G."/>
            <person name="Ongeri F."/>
            <person name="Pham C."/>
            <person name="Simmons D."/>
            <person name="Wilczek-Boney K."/>
            <person name="Hale W."/>
            <person name="Jakkamsetti A."/>
            <person name="Pham P."/>
            <person name="Ruth R."/>
            <person name="San Lucas F."/>
            <person name="Warren J."/>
            <person name="Zhang J."/>
            <person name="Zhao Z."/>
            <person name="Zhou C."/>
            <person name="Zhu D."/>
            <person name="Lee S."/>
            <person name="Bess C."/>
            <person name="Blankenburg K."/>
            <person name="Forbes L."/>
            <person name="Fu Q."/>
            <person name="Gubbala S."/>
            <person name="Hirani K."/>
            <person name="Jayaseelan J.C."/>
            <person name="Lara F."/>
            <person name="Munidasa M."/>
            <person name="Palculict T."/>
            <person name="Patil S."/>
            <person name="Pu L.-L."/>
            <person name="Saada N."/>
            <person name="Tang L."/>
            <person name="Weissenberger G."/>
            <person name="Zhu Y."/>
            <person name="Hemphill L."/>
            <person name="Shang Y."/>
            <person name="Youmans B."/>
            <person name="Ayvaz T."/>
            <person name="Ross M."/>
            <person name="Santibanez J."/>
            <person name="Aqrawi P."/>
            <person name="Gross S."/>
            <person name="Joshi V."/>
            <person name="Fowler G."/>
            <person name="Nazareth L."/>
            <person name="Reid J."/>
            <person name="Worley K."/>
            <person name="Petrosino J."/>
            <person name="Highlander S."/>
            <person name="Gibbs R."/>
        </authorList>
    </citation>
    <scope>NUCLEOTIDE SEQUENCE [LARGE SCALE GENOMIC DNA]</scope>
    <source>
        <strain evidence="2 3">ATCC 51599</strain>
    </source>
</reference>
<proteinExistence type="predicted"/>
<dbReference type="Proteomes" id="UP000011021">
    <property type="component" value="Unassembled WGS sequence"/>
</dbReference>
<dbReference type="eggNOG" id="ENOG502ZA7G">
    <property type="taxonomic scope" value="Bacteria"/>
</dbReference>
<keyword evidence="1" id="KW-0472">Membrane</keyword>
<gene>
    <name evidence="2" type="ORF">HMPREF0551_0375</name>
</gene>
<organism evidence="2 3">
    <name type="scientific">Lautropia mirabilis ATCC 51599</name>
    <dbReference type="NCBI Taxonomy" id="887898"/>
    <lineage>
        <taxon>Bacteria</taxon>
        <taxon>Pseudomonadati</taxon>
        <taxon>Pseudomonadota</taxon>
        <taxon>Betaproteobacteria</taxon>
        <taxon>Burkholderiales</taxon>
        <taxon>Burkholderiaceae</taxon>
        <taxon>Lautropia</taxon>
    </lineage>
</organism>
<dbReference type="AlphaFoldDB" id="E7RTV6"/>
<keyword evidence="3" id="KW-1185">Reference proteome</keyword>
<sequence>MTIEKCLMDICIELTPIDASAPKFFGFSEFLTSLALMVLAWTTSDVRYRFRIDCAPIPLKGITFWVVVIFGMLTLLTDLWRAEQWLVPTNIPLTTGWWQAIMGGALLFTFFSWIWFAFIHPKPYGRWNAERFTQALYQVILKGSKEELSIIADELTKSMKSIVTHATEENKQINQDTQNPRKVQLSANKILELMADKIFCRVVANTSPTTAITLYNEMKNNNKYNIKVKSFTRNLISEAINEKSSFICLEISEYDSKPMGHRNPISRILFSNYKMSSAIGTTLCPNITDVYNWDTDQWKIYFRIVLVTLNSYNPQEHGIYSEILKNALDYAKRSTRDSYIINTTPDISYNNDYAKRIIMAINFTREFIKKINEKDVYKNIKVKIIREDLPLEEQLIAKESIYDHVASLMFGIVIDISQITNPAWEEHISHSLIPLLVNHDFQVTGIEKIIQAKFRRMIYNDIKSMEKTPNQRAARVIRLVLNTTGLETIKNKRKHGSSILQKAVLGWLKRNYDWVYRNNREIAKICLGKNTFYDSINHRIVRGYVSPSRTGKEYVHLDIDPAEPPLASSSPTPAEH</sequence>
<keyword evidence="1" id="KW-1133">Transmembrane helix</keyword>
<name>E7RTV6_9BURK</name>
<evidence type="ECO:0000313" key="3">
    <source>
        <dbReference type="Proteomes" id="UP000011021"/>
    </source>
</evidence>
<protein>
    <submittedName>
        <fullName evidence="2">Uncharacterized protein</fullName>
    </submittedName>
</protein>
<dbReference type="EMBL" id="AEQP01000001">
    <property type="protein sequence ID" value="EFV96192.1"/>
    <property type="molecule type" value="Genomic_DNA"/>
</dbReference>
<feature type="transmembrane region" description="Helical" evidence="1">
    <location>
        <begin position="96"/>
        <end position="118"/>
    </location>
</feature>
<feature type="transmembrane region" description="Helical" evidence="1">
    <location>
        <begin position="54"/>
        <end position="76"/>
    </location>
</feature>
<evidence type="ECO:0000313" key="2">
    <source>
        <dbReference type="EMBL" id="EFV96192.1"/>
    </source>
</evidence>
<evidence type="ECO:0000256" key="1">
    <source>
        <dbReference type="SAM" id="Phobius"/>
    </source>
</evidence>
<keyword evidence="1" id="KW-0812">Transmembrane</keyword>